<dbReference type="CTD" id="129881"/>
<dbReference type="GeneID" id="108274510"/>
<feature type="coiled-coil region" evidence="2">
    <location>
        <begin position="204"/>
        <end position="239"/>
    </location>
</feature>
<dbReference type="AlphaFoldDB" id="A0A2D0SBU4"/>
<feature type="coiled-coil region" evidence="2">
    <location>
        <begin position="344"/>
        <end position="371"/>
    </location>
</feature>
<name>A0A2D0SBU4_ICTPU</name>
<dbReference type="OMA" id="EMHFRSQ"/>
<protein>
    <submittedName>
        <fullName evidence="5">Cilia- and flagella- associated protein 210</fullName>
    </submittedName>
</protein>
<dbReference type="Proteomes" id="UP000221080">
    <property type="component" value="Chromosome 14"/>
</dbReference>
<evidence type="ECO:0000256" key="2">
    <source>
        <dbReference type="SAM" id="Coils"/>
    </source>
</evidence>
<evidence type="ECO:0000256" key="1">
    <source>
        <dbReference type="ARBA" id="ARBA00023054"/>
    </source>
</evidence>
<keyword evidence="5" id="KW-0966">Cell projection</keyword>
<keyword evidence="1 2" id="KW-0175">Coiled coil</keyword>
<sequence>MSEGSASVVEFGRQKGSIRKVVSAEVKNKPNPPVDLQDMTVLPASEWRRIQDSVNRVNTQHERVIAAARQREAMHLQSKEFVKTWSNTLAGQRKKRLEAKKIREEIEEEKKKQLDLEEAKFQEQKRKEAIERAKTLQYYQLDRVKGFHSALLMTEVLKEREAQIELKKRKEKASKDVEKEILAMITRKEELALQQEWLKALEKKQNYLAVAESLKQQIKEHEQAREEEIMEQKKEAEELKQFQELYIKEETTRKQKKQEEKRNTMKSYHEHLANKKIIQATEAEKQEMEEERRKLFLKAKGKMMKLKKEKEAEMLREVQRHKEVFAEKLAALEAYHQDQYTKDNKLMSRAAAEAEAKQDKQQREKEQKKAAMLKSIAEHREAVEKKLEYKKQEEKQKGIEMLNALKASDIAFLQKQLIKAQKMKEAAKMLQDTHVHHMTEKHVQEQCVKNQEQKFAARNAELIAEDENQFQNYAKHVIQKASEAQRNTFLLRKASKEGIGGGLGPVFSGVRPSYLVQDLSGAQLPSYACSSTQGIKELNEKTDIHDSKKRLGFTL</sequence>
<reference evidence="5" key="2">
    <citation type="submission" date="2025-08" db="UniProtKB">
        <authorList>
            <consortium name="RefSeq"/>
        </authorList>
    </citation>
    <scope>IDENTIFICATION</scope>
    <source>
        <tissue evidence="5">Blood</tissue>
    </source>
</reference>
<dbReference type="PANTHER" id="PTHR28663:SF1">
    <property type="entry name" value="CILIA- AND FLAGELLA- ASSOCIATED PROTEIN 210"/>
    <property type="match status" value="1"/>
</dbReference>
<evidence type="ECO:0000313" key="5">
    <source>
        <dbReference type="RefSeq" id="XP_017340204.1"/>
    </source>
</evidence>
<dbReference type="InterPro" id="IPR039986">
    <property type="entry name" value="CFAP210"/>
</dbReference>
<dbReference type="KEGG" id="ipu:108274510"/>
<keyword evidence="5" id="KW-0282">Flagellum</keyword>
<dbReference type="STRING" id="7998.ENSIPUP00000034459"/>
<feature type="coiled-coil region" evidence="2">
    <location>
        <begin position="89"/>
        <end position="127"/>
    </location>
</feature>
<dbReference type="Pfam" id="PF13868">
    <property type="entry name" value="TPH"/>
    <property type="match status" value="1"/>
</dbReference>
<dbReference type="PANTHER" id="PTHR28663">
    <property type="entry name" value="COILED-COIL DOMAIN-CONTAINING PROTEIN 173"/>
    <property type="match status" value="1"/>
</dbReference>
<dbReference type="InterPro" id="IPR043597">
    <property type="entry name" value="TPH_dom"/>
</dbReference>
<evidence type="ECO:0000313" key="4">
    <source>
        <dbReference type="Proteomes" id="UP000221080"/>
    </source>
</evidence>
<organism evidence="4 5">
    <name type="scientific">Ictalurus punctatus</name>
    <name type="common">Channel catfish</name>
    <name type="synonym">Silurus punctatus</name>
    <dbReference type="NCBI Taxonomy" id="7998"/>
    <lineage>
        <taxon>Eukaryota</taxon>
        <taxon>Metazoa</taxon>
        <taxon>Chordata</taxon>
        <taxon>Craniata</taxon>
        <taxon>Vertebrata</taxon>
        <taxon>Euteleostomi</taxon>
        <taxon>Actinopterygii</taxon>
        <taxon>Neopterygii</taxon>
        <taxon>Teleostei</taxon>
        <taxon>Ostariophysi</taxon>
        <taxon>Siluriformes</taxon>
        <taxon>Ictaluridae</taxon>
        <taxon>Ictalurus</taxon>
    </lineage>
</organism>
<keyword evidence="4" id="KW-1185">Reference proteome</keyword>
<proteinExistence type="predicted"/>
<dbReference type="RefSeq" id="XP_017340204.1">
    <property type="nucleotide sequence ID" value="XM_017484715.3"/>
</dbReference>
<dbReference type="GO" id="GO:0005879">
    <property type="term" value="C:axonemal microtubule"/>
    <property type="evidence" value="ECO:0007669"/>
    <property type="project" value="TreeGrafter"/>
</dbReference>
<feature type="domain" description="Trichohyalin-plectin-homology" evidence="3">
    <location>
        <begin position="139"/>
        <end position="484"/>
    </location>
</feature>
<gene>
    <name evidence="5" type="primary">cfap210</name>
</gene>
<keyword evidence="5" id="KW-0969">Cilium</keyword>
<evidence type="ECO:0000259" key="3">
    <source>
        <dbReference type="Pfam" id="PF13868"/>
    </source>
</evidence>
<accession>A0A2D0SBU4</accession>
<dbReference type="OrthoDB" id="331765at2759"/>
<reference evidence="4" key="1">
    <citation type="journal article" date="2016" name="Nat. Commun.">
        <title>The channel catfish genome sequence provides insights into the evolution of scale formation in teleosts.</title>
        <authorList>
            <person name="Liu Z."/>
            <person name="Liu S."/>
            <person name="Yao J."/>
            <person name="Bao L."/>
            <person name="Zhang J."/>
            <person name="Li Y."/>
            <person name="Jiang C."/>
            <person name="Sun L."/>
            <person name="Wang R."/>
            <person name="Zhang Y."/>
            <person name="Zhou T."/>
            <person name="Zeng Q."/>
            <person name="Fu Q."/>
            <person name="Gao S."/>
            <person name="Li N."/>
            <person name="Koren S."/>
            <person name="Jiang Y."/>
            <person name="Zimin A."/>
            <person name="Xu P."/>
            <person name="Phillippy A.M."/>
            <person name="Geng X."/>
            <person name="Song L."/>
            <person name="Sun F."/>
            <person name="Li C."/>
            <person name="Wang X."/>
            <person name="Chen A."/>
            <person name="Jin Y."/>
            <person name="Yuan Z."/>
            <person name="Yang Y."/>
            <person name="Tan S."/>
            <person name="Peatman E."/>
            <person name="Lu J."/>
            <person name="Qin Z."/>
            <person name="Dunham R."/>
            <person name="Li Z."/>
            <person name="Sonstegard T."/>
            <person name="Feng J."/>
            <person name="Danzmann R.G."/>
            <person name="Schroeder S."/>
            <person name="Scheffler B."/>
            <person name="Duke M.V."/>
            <person name="Ballard L."/>
            <person name="Kucuktas H."/>
            <person name="Kaltenboeck L."/>
            <person name="Liu H."/>
            <person name="Armbruster J."/>
            <person name="Xie Y."/>
            <person name="Kirby M.L."/>
            <person name="Tian Y."/>
            <person name="Flanagan M.E."/>
            <person name="Mu W."/>
            <person name="Waldbieser G.C."/>
        </authorList>
    </citation>
    <scope>NUCLEOTIDE SEQUENCE [LARGE SCALE GENOMIC DNA]</scope>
    <source>
        <strain evidence="4">SDA103</strain>
    </source>
</reference>